<name>A0AA37I086_SEGBR</name>
<dbReference type="EMBL" id="BPTR01000002">
    <property type="protein sequence ID" value="GJG29038.1"/>
    <property type="molecule type" value="Genomic_DNA"/>
</dbReference>
<evidence type="ECO:0000313" key="1">
    <source>
        <dbReference type="EMBL" id="GJG29038.1"/>
    </source>
</evidence>
<reference evidence="1" key="1">
    <citation type="submission" date="2021-08" db="EMBL/GenBank/DDBJ databases">
        <title>Prevotella lacticifex sp. nov., isolated from rumen of cow.</title>
        <authorList>
            <person name="Shinkai T."/>
            <person name="Ikeyama N."/>
            <person name="Kumagai M."/>
            <person name="Ohmori H."/>
            <person name="Sakamoto M."/>
            <person name="Ohkuma M."/>
            <person name="Mitsumori M."/>
        </authorList>
    </citation>
    <scope>NUCLEOTIDE SEQUENCE</scope>
    <source>
        <strain evidence="1">DSM 11371</strain>
    </source>
</reference>
<comment type="caution">
    <text evidence="1">The sequence shown here is derived from an EMBL/GenBank/DDBJ whole genome shotgun (WGS) entry which is preliminary data.</text>
</comment>
<protein>
    <submittedName>
        <fullName evidence="1">Uncharacterized protein</fullName>
    </submittedName>
</protein>
<sequence length="351" mass="40869">MNRQEVVIALAKINLMNKQVAYWIELEQDMDNISIALDLGVIPGWIDEILDFMKNNSCLPVVKFVSKMFSINLLKESLKKGKLIWKQRTFKLLSSFAGSIDKLYSTSSIYYKIYKQSPYGDLEDALSNDKGVELLRRAVNAGYLKSNYLPSKGTTLLELKAIAWGVGQALKIRWREQWVTFERQWKLDRIGNLPIPDNFERQCKKIIELYPEVDYAPLSAVKEDAFFNKPRCESRIEELFLALVTYGYIDRKTMFNQFQRIFGIHTEKDCISEIKPVAWIKDQRSLTYFVYFAFGKQNHELWVKAQNCFVVNGRKPNKGSLKTGMIALKRDHPDIEQYDPCLLILAKQFNR</sequence>
<gene>
    <name evidence="1" type="ORF">PRRU23_27380</name>
</gene>
<evidence type="ECO:0000313" key="2">
    <source>
        <dbReference type="Proteomes" id="UP000887043"/>
    </source>
</evidence>
<organism evidence="1 2">
    <name type="scientific">Segatella bryantii</name>
    <name type="common">Prevotella bryantii</name>
    <dbReference type="NCBI Taxonomy" id="77095"/>
    <lineage>
        <taxon>Bacteria</taxon>
        <taxon>Pseudomonadati</taxon>
        <taxon>Bacteroidota</taxon>
        <taxon>Bacteroidia</taxon>
        <taxon>Bacteroidales</taxon>
        <taxon>Prevotellaceae</taxon>
        <taxon>Segatella</taxon>
    </lineage>
</organism>
<dbReference type="RefSeq" id="WP_006283082.1">
    <property type="nucleotide sequence ID" value="NZ_BPTR01000002.1"/>
</dbReference>
<accession>A0AA37I086</accession>
<dbReference type="Proteomes" id="UP000887043">
    <property type="component" value="Unassembled WGS sequence"/>
</dbReference>
<proteinExistence type="predicted"/>
<dbReference type="AlphaFoldDB" id="A0AA37I086"/>